<sequence length="394" mass="43031">MKKRMLSTLLAAVLLTASIGTASAAGTGKVISQLPKPVWSQPKAAGDLGRVQESPHEVSSLNTVYLHTKEKHATTKTKLWLVDTLKSYDMQTGKLKWSVNFADPGTAMDRESKPYLVGPDGTVYVTFVGNSSPNSTQIYAVGPDGKRKWKVNLSKRDGDLFLLDNGNLVFASTGAWDKDSNFIGGTITLLNKNGSKLKTIPYKGTVLAAGNRVLIQTNYKTGKGSRLEALDSSLKRVFAYQFPAGSYAEVDYDYVLNDGSVVARTNLEKTGNRLIGFSPSGKLLWGRDIAGNALVARLGSKYGVYENNKLSLYTTKNFLKTATIKDHSEFDISLSKLPDGNLDLNFVGSSEYILNPSTLEAEYTFKFGEDVMFSYVGNGVGYIITDHGVSRYKF</sequence>
<dbReference type="SMART" id="SM00564">
    <property type="entry name" value="PQQ"/>
    <property type="match status" value="3"/>
</dbReference>
<evidence type="ECO:0000313" key="3">
    <source>
        <dbReference type="Proteomes" id="UP001597262"/>
    </source>
</evidence>
<dbReference type="InterPro" id="IPR018391">
    <property type="entry name" value="PQQ_b-propeller_rpt"/>
</dbReference>
<feature type="chain" id="PRO_5047462414" evidence="1">
    <location>
        <begin position="25"/>
        <end position="394"/>
    </location>
</feature>
<accession>A0ABW3RZG7</accession>
<evidence type="ECO:0000313" key="2">
    <source>
        <dbReference type="EMBL" id="MFD1177629.1"/>
    </source>
</evidence>
<keyword evidence="1" id="KW-0732">Signal</keyword>
<dbReference type="Proteomes" id="UP001597262">
    <property type="component" value="Unassembled WGS sequence"/>
</dbReference>
<evidence type="ECO:0000256" key="1">
    <source>
        <dbReference type="SAM" id="SignalP"/>
    </source>
</evidence>
<name>A0ABW3RZG7_9BACL</name>
<dbReference type="Gene3D" id="2.130.10.10">
    <property type="entry name" value="YVTN repeat-like/Quinoprotein amine dehydrogenase"/>
    <property type="match status" value="1"/>
</dbReference>
<gene>
    <name evidence="2" type="ORF">ACFQ3W_15150</name>
</gene>
<dbReference type="InterPro" id="IPR015943">
    <property type="entry name" value="WD40/YVTN_repeat-like_dom_sf"/>
</dbReference>
<comment type="caution">
    <text evidence="2">The sequence shown here is derived from an EMBL/GenBank/DDBJ whole genome shotgun (WGS) entry which is preliminary data.</text>
</comment>
<dbReference type="InterPro" id="IPR011047">
    <property type="entry name" value="Quinoprotein_ADH-like_sf"/>
</dbReference>
<protein>
    <submittedName>
        <fullName evidence="2">Uncharacterized protein</fullName>
    </submittedName>
</protein>
<organism evidence="2 3">
    <name type="scientific">Paenibacillus puldeungensis</name>
    <dbReference type="NCBI Taxonomy" id="696536"/>
    <lineage>
        <taxon>Bacteria</taxon>
        <taxon>Bacillati</taxon>
        <taxon>Bacillota</taxon>
        <taxon>Bacilli</taxon>
        <taxon>Bacillales</taxon>
        <taxon>Paenibacillaceae</taxon>
        <taxon>Paenibacillus</taxon>
    </lineage>
</organism>
<dbReference type="SUPFAM" id="SSF50998">
    <property type="entry name" value="Quinoprotein alcohol dehydrogenase-like"/>
    <property type="match status" value="1"/>
</dbReference>
<proteinExistence type="predicted"/>
<reference evidence="3" key="1">
    <citation type="journal article" date="2019" name="Int. J. Syst. Evol. Microbiol.">
        <title>The Global Catalogue of Microorganisms (GCM) 10K type strain sequencing project: providing services to taxonomists for standard genome sequencing and annotation.</title>
        <authorList>
            <consortium name="The Broad Institute Genomics Platform"/>
            <consortium name="The Broad Institute Genome Sequencing Center for Infectious Disease"/>
            <person name="Wu L."/>
            <person name="Ma J."/>
        </authorList>
    </citation>
    <scope>NUCLEOTIDE SEQUENCE [LARGE SCALE GENOMIC DNA]</scope>
    <source>
        <strain evidence="3">CCUG 59189</strain>
    </source>
</reference>
<dbReference type="EMBL" id="JBHTLM010000010">
    <property type="protein sequence ID" value="MFD1177629.1"/>
    <property type="molecule type" value="Genomic_DNA"/>
</dbReference>
<dbReference type="RefSeq" id="WP_379320073.1">
    <property type="nucleotide sequence ID" value="NZ_JBHTLM010000010.1"/>
</dbReference>
<feature type="signal peptide" evidence="1">
    <location>
        <begin position="1"/>
        <end position="24"/>
    </location>
</feature>
<keyword evidence="3" id="KW-1185">Reference proteome</keyword>